<keyword evidence="12 15" id="KW-0456">Lyase</keyword>
<evidence type="ECO:0000256" key="10">
    <source>
        <dbReference type="ARBA" id="ARBA00022842"/>
    </source>
</evidence>
<dbReference type="InterPro" id="IPR015890">
    <property type="entry name" value="Chorismate_C"/>
</dbReference>
<reference evidence="18 19" key="1">
    <citation type="submission" date="2019-04" db="EMBL/GenBank/DDBJ databases">
        <title>Bacillus caeni sp. nov., a bacterium isolated from mangrove sediment.</title>
        <authorList>
            <person name="Huang H."/>
            <person name="Mo K."/>
            <person name="Hu Y."/>
        </authorList>
    </citation>
    <scope>NUCLEOTIDE SEQUENCE [LARGE SCALE GENOMIC DNA]</scope>
    <source>
        <strain evidence="18 19">HB172195</strain>
    </source>
</reference>
<evidence type="ECO:0000256" key="15">
    <source>
        <dbReference type="RuleBase" id="RU364045"/>
    </source>
</evidence>
<evidence type="ECO:0000259" key="16">
    <source>
        <dbReference type="Pfam" id="PF00425"/>
    </source>
</evidence>
<comment type="pathway">
    <text evidence="2 15">Amino-acid biosynthesis; L-tryptophan biosynthesis; L-tryptophan from chorismate: step 1/5.</text>
</comment>
<comment type="similarity">
    <text evidence="3 15">Belongs to the anthranilate synthase component I family.</text>
</comment>
<name>A0A5R9F887_9BACL</name>
<dbReference type="PANTHER" id="PTHR11236">
    <property type="entry name" value="AMINOBENZOATE/ANTHRANILATE SYNTHASE"/>
    <property type="match status" value="1"/>
</dbReference>
<dbReference type="SUPFAM" id="SSF56322">
    <property type="entry name" value="ADC synthase"/>
    <property type="match status" value="1"/>
</dbReference>
<evidence type="ECO:0000256" key="8">
    <source>
        <dbReference type="ARBA" id="ARBA00022723"/>
    </source>
</evidence>
<feature type="domain" description="Chorismate-utilising enzyme C-terminal" evidence="16">
    <location>
        <begin position="229"/>
        <end position="482"/>
    </location>
</feature>
<evidence type="ECO:0000256" key="12">
    <source>
        <dbReference type="ARBA" id="ARBA00023239"/>
    </source>
</evidence>
<evidence type="ECO:0000313" key="18">
    <source>
        <dbReference type="EMBL" id="TLS35945.1"/>
    </source>
</evidence>
<sequence>MATNFGSFLKDASTYRTIPITRTFLLDTVTPIQIFQNLKKRAAYLLESNDKESLWSRYSFIGLDPYLTLKEESGTFLVENKSAETITRSTTFKDAVNSLFGYLNAKKMDLPFPFYGGAVGYIGYEGITHFEPVTPHDNHDLLFQDFYFTVCETILIFDHHSRELTICYHASVPEEADETTVKNIYNEAIREIDRTVNQAVSSINLDGTLTLSGHTEQDDFEGVKSNYEKEKFFDHVEKIKEYIKAGDVFQAVLSQRFELDINVSALELYRILRIVNPSPYMFYLRTENAEVVGSSPERLVQVLNREVEIHPIAGTRKRGSTPREDKALETELLADEKERAEHYMLVDLARNDVGRVAEYGTVRTPVLMDIARFSHVMHIISKVRGNLAEEYEPIDALISSFPAGTVSGAPKIRAMEILRDLEPNGRGVYSGAMGYIGFDGNIDSCIAIRTMVVKDKKAYIQAGAGVVADSIPEQEWEETRNKARALIKAVKMAEQIFKKEAKEYV</sequence>
<dbReference type="EC" id="4.1.3.27" evidence="5 15"/>
<comment type="subunit">
    <text evidence="4 15">Heterotetramer consisting of two non-identical subunits: a beta subunit (TrpG) and a large alpha subunit (TrpE).</text>
</comment>
<evidence type="ECO:0000256" key="2">
    <source>
        <dbReference type="ARBA" id="ARBA00004873"/>
    </source>
</evidence>
<comment type="caution">
    <text evidence="18">The sequence shown here is derived from an EMBL/GenBank/DDBJ whole genome shotgun (WGS) entry which is preliminary data.</text>
</comment>
<comment type="cofactor">
    <cofactor evidence="1 15">
        <name>Mg(2+)</name>
        <dbReference type="ChEBI" id="CHEBI:18420"/>
    </cofactor>
</comment>
<comment type="catalytic activity">
    <reaction evidence="14 15">
        <text>chorismate + L-glutamine = anthranilate + pyruvate + L-glutamate + H(+)</text>
        <dbReference type="Rhea" id="RHEA:21732"/>
        <dbReference type="ChEBI" id="CHEBI:15361"/>
        <dbReference type="ChEBI" id="CHEBI:15378"/>
        <dbReference type="ChEBI" id="CHEBI:16567"/>
        <dbReference type="ChEBI" id="CHEBI:29748"/>
        <dbReference type="ChEBI" id="CHEBI:29985"/>
        <dbReference type="ChEBI" id="CHEBI:58359"/>
        <dbReference type="EC" id="4.1.3.27"/>
    </reaction>
</comment>
<keyword evidence="19" id="KW-1185">Reference proteome</keyword>
<evidence type="ECO:0000256" key="14">
    <source>
        <dbReference type="ARBA" id="ARBA00047683"/>
    </source>
</evidence>
<keyword evidence="7 15" id="KW-0028">Amino-acid biosynthesis</keyword>
<comment type="function">
    <text evidence="13 15">Part of a heterotetrameric complex that catalyzes the two-step biosynthesis of anthranilate, an intermediate in the biosynthesis of L-tryptophan. In the first step, the glutamine-binding beta subunit (TrpG) of anthranilate synthase (AS) provides the glutamine amidotransferase activity which generates ammonia as a substrate that, along with chorismate, is used in the second step, catalyzed by the large alpha subunit of AS (TrpE) to produce anthranilate. In the absence of TrpG, TrpE can synthesize anthranilate directly from chorismate and high concentrations of ammonia.</text>
</comment>
<proteinExistence type="inferred from homology"/>
<evidence type="ECO:0000256" key="9">
    <source>
        <dbReference type="ARBA" id="ARBA00022822"/>
    </source>
</evidence>
<dbReference type="Gene3D" id="3.60.120.10">
    <property type="entry name" value="Anthranilate synthase"/>
    <property type="match status" value="1"/>
</dbReference>
<dbReference type="InterPro" id="IPR019999">
    <property type="entry name" value="Anth_synth_I-like"/>
</dbReference>
<dbReference type="Proteomes" id="UP000308230">
    <property type="component" value="Unassembled WGS sequence"/>
</dbReference>
<evidence type="ECO:0000256" key="7">
    <source>
        <dbReference type="ARBA" id="ARBA00022605"/>
    </source>
</evidence>
<dbReference type="UniPathway" id="UPA00035">
    <property type="reaction ID" value="UER00040"/>
</dbReference>
<evidence type="ECO:0000256" key="4">
    <source>
        <dbReference type="ARBA" id="ARBA00011575"/>
    </source>
</evidence>
<organism evidence="18 19">
    <name type="scientific">Exobacillus caeni</name>
    <dbReference type="NCBI Taxonomy" id="2574798"/>
    <lineage>
        <taxon>Bacteria</taxon>
        <taxon>Bacillati</taxon>
        <taxon>Bacillota</taxon>
        <taxon>Bacilli</taxon>
        <taxon>Bacillales</taxon>
        <taxon>Guptibacillaceae</taxon>
        <taxon>Exobacillus</taxon>
    </lineage>
</organism>
<keyword evidence="11 15" id="KW-0057">Aromatic amino acid biosynthesis</keyword>
<feature type="domain" description="Anthranilate synthase component I N-terminal" evidence="17">
    <location>
        <begin position="27"/>
        <end position="166"/>
    </location>
</feature>
<evidence type="ECO:0000256" key="5">
    <source>
        <dbReference type="ARBA" id="ARBA00012266"/>
    </source>
</evidence>
<evidence type="ECO:0000256" key="3">
    <source>
        <dbReference type="ARBA" id="ARBA00009562"/>
    </source>
</evidence>
<dbReference type="NCBIfam" id="TIGR00564">
    <property type="entry name" value="trpE_most"/>
    <property type="match status" value="1"/>
</dbReference>
<keyword evidence="10 15" id="KW-0460">Magnesium</keyword>
<dbReference type="InterPro" id="IPR005801">
    <property type="entry name" value="ADC_synthase"/>
</dbReference>
<dbReference type="Pfam" id="PF04715">
    <property type="entry name" value="Anth_synt_I_N"/>
    <property type="match status" value="1"/>
</dbReference>
<evidence type="ECO:0000313" key="19">
    <source>
        <dbReference type="Proteomes" id="UP000308230"/>
    </source>
</evidence>
<dbReference type="OrthoDB" id="9803598at2"/>
<dbReference type="PANTHER" id="PTHR11236:SF48">
    <property type="entry name" value="ISOCHORISMATE SYNTHASE MENF"/>
    <property type="match status" value="1"/>
</dbReference>
<dbReference type="PRINTS" id="PR00095">
    <property type="entry name" value="ANTSNTHASEI"/>
</dbReference>
<evidence type="ECO:0000256" key="11">
    <source>
        <dbReference type="ARBA" id="ARBA00023141"/>
    </source>
</evidence>
<keyword evidence="9 15" id="KW-0822">Tryptophan biosynthesis</keyword>
<gene>
    <name evidence="15" type="primary">trpE</name>
    <name evidence="18" type="ORF">FCL54_18120</name>
</gene>
<dbReference type="InterPro" id="IPR006805">
    <property type="entry name" value="Anth_synth_I_N"/>
</dbReference>
<dbReference type="Pfam" id="PF00425">
    <property type="entry name" value="Chorismate_bind"/>
    <property type="match status" value="1"/>
</dbReference>
<accession>A0A5R9F887</accession>
<evidence type="ECO:0000256" key="13">
    <source>
        <dbReference type="ARBA" id="ARBA00025634"/>
    </source>
</evidence>
<dbReference type="GO" id="GO:0000162">
    <property type="term" value="P:L-tryptophan biosynthetic process"/>
    <property type="evidence" value="ECO:0007669"/>
    <property type="project" value="UniProtKB-UniPathway"/>
</dbReference>
<protein>
    <recommendedName>
        <fullName evidence="6 15">Anthranilate synthase component 1</fullName>
        <ecNumber evidence="5 15">4.1.3.27</ecNumber>
    </recommendedName>
</protein>
<dbReference type="InterPro" id="IPR005256">
    <property type="entry name" value="Anth_synth_I_PabB"/>
</dbReference>
<evidence type="ECO:0000259" key="17">
    <source>
        <dbReference type="Pfam" id="PF04715"/>
    </source>
</evidence>
<keyword evidence="8 15" id="KW-0479">Metal-binding</keyword>
<evidence type="ECO:0000256" key="6">
    <source>
        <dbReference type="ARBA" id="ARBA00020653"/>
    </source>
</evidence>
<dbReference type="GO" id="GO:0046872">
    <property type="term" value="F:metal ion binding"/>
    <property type="evidence" value="ECO:0007669"/>
    <property type="project" value="UniProtKB-KW"/>
</dbReference>
<dbReference type="AlphaFoldDB" id="A0A5R9F887"/>
<evidence type="ECO:0000256" key="1">
    <source>
        <dbReference type="ARBA" id="ARBA00001946"/>
    </source>
</evidence>
<dbReference type="EMBL" id="SWLG01000015">
    <property type="protein sequence ID" value="TLS35945.1"/>
    <property type="molecule type" value="Genomic_DNA"/>
</dbReference>
<dbReference type="GO" id="GO:0004049">
    <property type="term" value="F:anthranilate synthase activity"/>
    <property type="evidence" value="ECO:0007669"/>
    <property type="project" value="UniProtKB-EC"/>
</dbReference>